<dbReference type="EMBL" id="JBEGDD010000008">
    <property type="protein sequence ID" value="MEQ7155600.1"/>
    <property type="molecule type" value="Genomic_DNA"/>
</dbReference>
<keyword evidence="1" id="KW-1133">Transmembrane helix</keyword>
<organism evidence="2 3">
    <name type="scientific">Brevundimonas aurifodinae</name>
    <dbReference type="NCBI Taxonomy" id="1508312"/>
    <lineage>
        <taxon>Bacteria</taxon>
        <taxon>Pseudomonadati</taxon>
        <taxon>Pseudomonadota</taxon>
        <taxon>Alphaproteobacteria</taxon>
        <taxon>Caulobacterales</taxon>
        <taxon>Caulobacteraceae</taxon>
        <taxon>Brevundimonas</taxon>
    </lineage>
</organism>
<keyword evidence="3" id="KW-1185">Reference proteome</keyword>
<protein>
    <recommendedName>
        <fullName evidence="4">Type II secretion system protein N</fullName>
    </recommendedName>
</protein>
<evidence type="ECO:0000313" key="2">
    <source>
        <dbReference type="EMBL" id="MEQ7155600.1"/>
    </source>
</evidence>
<dbReference type="RefSeq" id="WP_349684760.1">
    <property type="nucleotide sequence ID" value="NZ_JBEGDD010000008.1"/>
</dbReference>
<keyword evidence="1" id="KW-0812">Transmembrane</keyword>
<gene>
    <name evidence="2" type="ORF">ABN401_10310</name>
</gene>
<evidence type="ECO:0000256" key="1">
    <source>
        <dbReference type="SAM" id="Phobius"/>
    </source>
</evidence>
<comment type="caution">
    <text evidence="2">The sequence shown here is derived from an EMBL/GenBank/DDBJ whole genome shotgun (WGS) entry which is preliminary data.</text>
</comment>
<accession>A0ABV1NPN4</accession>
<reference evidence="2 3" key="1">
    <citation type="submission" date="2024-06" db="EMBL/GenBank/DDBJ databases">
        <title>Brevundimonas sp. C11.</title>
        <authorList>
            <person name="Maltman C."/>
        </authorList>
    </citation>
    <scope>NUCLEOTIDE SEQUENCE [LARGE SCALE GENOMIC DNA]</scope>
    <source>
        <strain evidence="2 3">C11</strain>
    </source>
</reference>
<sequence>MLKVWRTRDGEDGRAGGAFQFERLTVRVTRWRVVLGAVAGGAYLIGLVAMAPAEIVTPRSSNGERQAVGTVWAGERALPGGFGAGWSLMPLTSLGTLSAAERITLRGPDTAASAEALIRPGRLLLRDLEGTASMRLLNAVAPIMPFVCDPVARLDVASLSIRGAPEGAGTITTSPGQCAPSGGGAATAVPALTGGVTATEGGTVVALSAPGASEPVLRARIQADGGLTAEIGAGGVGVIPGVAAPVSFETSL</sequence>
<evidence type="ECO:0000313" key="3">
    <source>
        <dbReference type="Proteomes" id="UP001445732"/>
    </source>
</evidence>
<dbReference type="Proteomes" id="UP001445732">
    <property type="component" value="Unassembled WGS sequence"/>
</dbReference>
<keyword evidence="1" id="KW-0472">Membrane</keyword>
<feature type="transmembrane region" description="Helical" evidence="1">
    <location>
        <begin position="33"/>
        <end position="53"/>
    </location>
</feature>
<proteinExistence type="predicted"/>
<name>A0ABV1NPN4_9CAUL</name>
<evidence type="ECO:0008006" key="4">
    <source>
        <dbReference type="Google" id="ProtNLM"/>
    </source>
</evidence>